<dbReference type="RefSeq" id="XP_071911499.1">
    <property type="nucleotide sequence ID" value="XM_072055398.1"/>
</dbReference>
<sequence length="138" mass="15825">MAAHPYPNREIVPERVNYEEAVVLSFTVLLLLHLTKGSTTAQFHDPSTFTSVSFPAKGTQILLTKNSTLLPSFPLQPFLLKGFNCTVKELMHKNFLFSVHRFLFNSCFNFRSLSSVFQCVLQFFSKTFIVFHKLVIVF</sequence>
<dbReference type="GeneID" id="140009539"/>
<protein>
    <submittedName>
        <fullName evidence="2 3">Uncharacterized protein isoform X1</fullName>
    </submittedName>
</protein>
<evidence type="ECO:0000313" key="2">
    <source>
        <dbReference type="RefSeq" id="XP_071911499.1"/>
    </source>
</evidence>
<reference evidence="1" key="1">
    <citation type="journal article" date="2025" name="Foods">
        <title>Unveiling the Microbial Signatures of Arabica Coffee Cherries: Insights into Ripeness Specific Diversity, Functional Traits, and Implications for Quality and Safety.</title>
        <authorList>
            <consortium name="RefSeq"/>
            <person name="Tenea G.N."/>
            <person name="Cifuentes V."/>
            <person name="Reyes P."/>
            <person name="Cevallos-Vallejos M."/>
        </authorList>
    </citation>
    <scope>NUCLEOTIDE SEQUENCE [LARGE SCALE GENOMIC DNA]</scope>
</reference>
<name>A0ABM4UW51_COFAR</name>
<dbReference type="Proteomes" id="UP001652660">
    <property type="component" value="Chromosome 1e"/>
</dbReference>
<dbReference type="RefSeq" id="XP_071911505.1">
    <property type="nucleotide sequence ID" value="XM_072055404.1"/>
</dbReference>
<keyword evidence="1" id="KW-1185">Reference proteome</keyword>
<organism evidence="1 2">
    <name type="scientific">Coffea arabica</name>
    <name type="common">Arabian coffee</name>
    <dbReference type="NCBI Taxonomy" id="13443"/>
    <lineage>
        <taxon>Eukaryota</taxon>
        <taxon>Viridiplantae</taxon>
        <taxon>Streptophyta</taxon>
        <taxon>Embryophyta</taxon>
        <taxon>Tracheophyta</taxon>
        <taxon>Spermatophyta</taxon>
        <taxon>Magnoliopsida</taxon>
        <taxon>eudicotyledons</taxon>
        <taxon>Gunneridae</taxon>
        <taxon>Pentapetalae</taxon>
        <taxon>asterids</taxon>
        <taxon>lamiids</taxon>
        <taxon>Gentianales</taxon>
        <taxon>Rubiaceae</taxon>
        <taxon>Ixoroideae</taxon>
        <taxon>Gardenieae complex</taxon>
        <taxon>Bertiereae - Coffeeae clade</taxon>
        <taxon>Coffeeae</taxon>
        <taxon>Coffea</taxon>
    </lineage>
</organism>
<evidence type="ECO:0000313" key="1">
    <source>
        <dbReference type="Proteomes" id="UP001652660"/>
    </source>
</evidence>
<evidence type="ECO:0000313" key="3">
    <source>
        <dbReference type="RefSeq" id="XP_071911505.1"/>
    </source>
</evidence>
<proteinExistence type="predicted"/>
<reference evidence="2 3" key="2">
    <citation type="submission" date="2025-05" db="UniProtKB">
        <authorList>
            <consortium name="RefSeq"/>
        </authorList>
    </citation>
    <scope>IDENTIFICATION</scope>
    <source>
        <tissue evidence="2 3">Leaves</tissue>
    </source>
</reference>
<gene>
    <name evidence="2 3" type="primary">LOC140009539</name>
</gene>
<accession>A0ABM4UW51</accession>